<protein>
    <submittedName>
        <fullName evidence="1">Uncharacterized protein</fullName>
    </submittedName>
</protein>
<organism evidence="1 2">
    <name type="scientific">Engystomops pustulosus</name>
    <name type="common">Tungara frog</name>
    <name type="synonym">Physalaemus pustulosus</name>
    <dbReference type="NCBI Taxonomy" id="76066"/>
    <lineage>
        <taxon>Eukaryota</taxon>
        <taxon>Metazoa</taxon>
        <taxon>Chordata</taxon>
        <taxon>Craniata</taxon>
        <taxon>Vertebrata</taxon>
        <taxon>Euteleostomi</taxon>
        <taxon>Amphibia</taxon>
        <taxon>Batrachia</taxon>
        <taxon>Anura</taxon>
        <taxon>Neobatrachia</taxon>
        <taxon>Hyloidea</taxon>
        <taxon>Leptodactylidae</taxon>
        <taxon>Leiuperinae</taxon>
        <taxon>Engystomops</taxon>
    </lineage>
</organism>
<dbReference type="EMBL" id="WNYA01030671">
    <property type="protein sequence ID" value="KAG8537399.1"/>
    <property type="molecule type" value="Genomic_DNA"/>
</dbReference>
<gene>
    <name evidence="1" type="ORF">GDO81_024583</name>
</gene>
<name>A0AAV6YIN8_ENGPU</name>
<evidence type="ECO:0000313" key="2">
    <source>
        <dbReference type="Proteomes" id="UP000824782"/>
    </source>
</evidence>
<keyword evidence="2" id="KW-1185">Reference proteome</keyword>
<proteinExistence type="predicted"/>
<accession>A0AAV6YIN8</accession>
<sequence>MPLVILYHCYYKIHGSRIYNTIWRWDAIDDVRVLEELQPRDVQQVRYFLPDLSPSPALRDEMLHRLLLLTPQWTLPICHTHKL</sequence>
<comment type="caution">
    <text evidence="1">The sequence shown here is derived from an EMBL/GenBank/DDBJ whole genome shotgun (WGS) entry which is preliminary data.</text>
</comment>
<dbReference type="AlphaFoldDB" id="A0AAV6YIN8"/>
<dbReference type="Proteomes" id="UP000824782">
    <property type="component" value="Unassembled WGS sequence"/>
</dbReference>
<evidence type="ECO:0000313" key="1">
    <source>
        <dbReference type="EMBL" id="KAG8537399.1"/>
    </source>
</evidence>
<reference evidence="1" key="1">
    <citation type="thesis" date="2020" institute="ProQuest LLC" country="789 East Eisenhower Parkway, Ann Arbor, MI, USA">
        <title>Comparative Genomics and Chromosome Evolution.</title>
        <authorList>
            <person name="Mudd A.B."/>
        </authorList>
    </citation>
    <scope>NUCLEOTIDE SEQUENCE</scope>
    <source>
        <strain evidence="1">237g6f4</strain>
        <tissue evidence="1">Blood</tissue>
    </source>
</reference>